<dbReference type="EMBL" id="BSRX01000021">
    <property type="protein sequence ID" value="GLW55841.1"/>
    <property type="molecule type" value="Genomic_DNA"/>
</dbReference>
<evidence type="ECO:0000313" key="4">
    <source>
        <dbReference type="Proteomes" id="UP001165143"/>
    </source>
</evidence>
<dbReference type="PANTHER" id="PTHR47432">
    <property type="entry name" value="CELL WALL ASSEMBLY REGULATOR SMI1"/>
    <property type="match status" value="1"/>
</dbReference>
<reference evidence="3" key="1">
    <citation type="submission" date="2023-02" db="EMBL/GenBank/DDBJ databases">
        <title>Kitasatospora phosalacinea NBRC 14362.</title>
        <authorList>
            <person name="Ichikawa N."/>
            <person name="Sato H."/>
            <person name="Tonouchi N."/>
        </authorList>
    </citation>
    <scope>NUCLEOTIDE SEQUENCE</scope>
    <source>
        <strain evidence="3">NBRC 14362</strain>
    </source>
</reference>
<organism evidence="3 4">
    <name type="scientific">Kitasatospora phosalacinea</name>
    <dbReference type="NCBI Taxonomy" id="2065"/>
    <lineage>
        <taxon>Bacteria</taxon>
        <taxon>Bacillati</taxon>
        <taxon>Actinomycetota</taxon>
        <taxon>Actinomycetes</taxon>
        <taxon>Kitasatosporales</taxon>
        <taxon>Streptomycetaceae</taxon>
        <taxon>Kitasatospora</taxon>
    </lineage>
</organism>
<feature type="domain" description="Knr4/Smi1-like" evidence="2">
    <location>
        <begin position="150"/>
        <end position="299"/>
    </location>
</feature>
<sequence length="527" mass="56416">MRAILARLARSAPEGWTELRLETVDSRYGPGTYGRWTLPDGSRHGLRPDPADLDALAAAIAAERGWPRARLHLTHDPAGPYTLTATPEPRATEGRLLVLDPDHVPPAPGPAQPGSVLPPAGDAERAVALLAEYRRRVTELTGHERPLDPPLTSGQIAEAERRLGHRLPDDLRALYRVANGSDVMANGLWLGYLRWLPLDEVVRAHADWTQYPHRPDHARPDETCVMHEPGPLDTVRRCLNHPGWIPFATADDGNYHAVDLAPAEHGRPGQVIESGRDFHDGPLYVADSVTSLLAAWLDLIDRGAYEIEDAPEDGEEIDPDYPPGLEVTESVRPRNVERSALGPGLPAAVAPTLLEVTADGGIDEGPLDLAPLAAAPGLRVLRVHSRTVTGLGTLRPLPVELLRAGLDGEGLAPLAGHPQLGALDLACAGPLDLAPLRTLPALWWLDLSRCAVQDLGVLRELDGLRYLALTGAQWTELLARGALPPALAVARLADGPGTAAELRTWADRFGPAAGEACHVNGTLVVGG</sequence>
<dbReference type="SUPFAM" id="SSF160631">
    <property type="entry name" value="SMI1/KNR4-like"/>
    <property type="match status" value="1"/>
</dbReference>
<dbReference type="AlphaFoldDB" id="A0A9W6UMV4"/>
<dbReference type="SUPFAM" id="SSF52058">
    <property type="entry name" value="L domain-like"/>
    <property type="match status" value="1"/>
</dbReference>
<evidence type="ECO:0000313" key="3">
    <source>
        <dbReference type="EMBL" id="GLW55841.1"/>
    </source>
</evidence>
<comment type="caution">
    <text evidence="3">The sequence shown here is derived from an EMBL/GenBank/DDBJ whole genome shotgun (WGS) entry which is preliminary data.</text>
</comment>
<protein>
    <recommendedName>
        <fullName evidence="2">Knr4/Smi1-like domain-containing protein</fullName>
    </recommendedName>
</protein>
<dbReference type="InterPro" id="IPR018958">
    <property type="entry name" value="Knr4/Smi1-like_dom"/>
</dbReference>
<dbReference type="Pfam" id="PF09346">
    <property type="entry name" value="SMI1_KNR4"/>
    <property type="match status" value="1"/>
</dbReference>
<evidence type="ECO:0000256" key="1">
    <source>
        <dbReference type="SAM" id="MobiDB-lite"/>
    </source>
</evidence>
<dbReference type="Proteomes" id="UP001165143">
    <property type="component" value="Unassembled WGS sequence"/>
</dbReference>
<evidence type="ECO:0000259" key="2">
    <source>
        <dbReference type="SMART" id="SM00860"/>
    </source>
</evidence>
<feature type="region of interest" description="Disordered" evidence="1">
    <location>
        <begin position="100"/>
        <end position="119"/>
    </location>
</feature>
<dbReference type="Gene3D" id="3.80.10.10">
    <property type="entry name" value="Ribonuclease Inhibitor"/>
    <property type="match status" value="1"/>
</dbReference>
<dbReference type="SMART" id="SM00860">
    <property type="entry name" value="SMI1_KNR4"/>
    <property type="match status" value="1"/>
</dbReference>
<gene>
    <name evidence="3" type="ORF">Kpho01_38520</name>
</gene>
<accession>A0A9W6UMV4</accession>
<proteinExistence type="predicted"/>
<dbReference type="InterPro" id="IPR032675">
    <property type="entry name" value="LRR_dom_sf"/>
</dbReference>
<dbReference type="InterPro" id="IPR037883">
    <property type="entry name" value="Knr4/Smi1-like_sf"/>
</dbReference>
<dbReference type="InterPro" id="IPR051873">
    <property type="entry name" value="KNR4/SMI1_regulator"/>
</dbReference>
<dbReference type="PANTHER" id="PTHR47432:SF1">
    <property type="entry name" value="CELL WALL ASSEMBLY REGULATOR SMI1"/>
    <property type="match status" value="1"/>
</dbReference>
<name>A0A9W6UMV4_9ACTN</name>